<gene>
    <name evidence="4" type="ORF">SAMN05444583_10660</name>
</gene>
<dbReference type="InterPro" id="IPR013320">
    <property type="entry name" value="ConA-like_dom_sf"/>
</dbReference>
<dbReference type="GO" id="GO:0004553">
    <property type="term" value="F:hydrolase activity, hydrolyzing O-glycosyl compounds"/>
    <property type="evidence" value="ECO:0007669"/>
    <property type="project" value="InterPro"/>
</dbReference>
<dbReference type="AlphaFoldDB" id="A0A1H7MLD5"/>
<protein>
    <submittedName>
        <fullName evidence="4">Glycosyl hydrolases family 16</fullName>
    </submittedName>
</protein>
<dbReference type="SUPFAM" id="SSF49899">
    <property type="entry name" value="Concanavalin A-like lectins/glucanases"/>
    <property type="match status" value="1"/>
</dbReference>
<name>A0A1H7MLD5_9NOCA</name>
<dbReference type="Pfam" id="PF00722">
    <property type="entry name" value="Glyco_hydro_16"/>
    <property type="match status" value="1"/>
</dbReference>
<dbReference type="PANTHER" id="PTHR10963">
    <property type="entry name" value="GLYCOSYL HYDROLASE-RELATED"/>
    <property type="match status" value="1"/>
</dbReference>
<evidence type="ECO:0000313" key="4">
    <source>
        <dbReference type="EMBL" id="SEL11931.1"/>
    </source>
</evidence>
<comment type="similarity">
    <text evidence="1">Belongs to the glycosyl hydrolase 16 family.</text>
</comment>
<evidence type="ECO:0000313" key="5">
    <source>
        <dbReference type="Proteomes" id="UP000198677"/>
    </source>
</evidence>
<keyword evidence="5" id="KW-1185">Reference proteome</keyword>
<sequence length="318" mass="34909">MSRSPFVVGRTLCSVLTASLIVLVLSCSGGTSDGASTDSCAAGEVGAHPNCASSPPALAAPGKTWQVAFAEEFDGSDYDHAKLTPCFDWNYGDCTSSFNEGRETYKPEQVRVSGGTAKLVAEPLSPPEADSACFQGSCTYKAGLLSTARPNVGAQYLFPFTYGYVESRMKVPDVPGFFTAFWMLPTDPSYVYRSEIDIAEVLGGFPDSVFMTYAYDGRTQSYRVNDGLHDNGACAARDYSRDWVRFGVDWQPDHIAWYIDGVKCGQFDDAAKIENGPMQIILHMMVDNDWERREGSVLADQTVADQLEVDYIRVYQQH</sequence>
<reference evidence="5" key="1">
    <citation type="submission" date="2016-10" db="EMBL/GenBank/DDBJ databases">
        <authorList>
            <person name="Varghese N."/>
            <person name="Submissions S."/>
        </authorList>
    </citation>
    <scope>NUCLEOTIDE SEQUENCE [LARGE SCALE GENOMIC DNA]</scope>
    <source>
        <strain evidence="5">DSM 44675</strain>
    </source>
</reference>
<keyword evidence="4" id="KW-0378">Hydrolase</keyword>
<organism evidence="4 5">
    <name type="scientific">Rhodococcus maanshanensis</name>
    <dbReference type="NCBI Taxonomy" id="183556"/>
    <lineage>
        <taxon>Bacteria</taxon>
        <taxon>Bacillati</taxon>
        <taxon>Actinomycetota</taxon>
        <taxon>Actinomycetes</taxon>
        <taxon>Mycobacteriales</taxon>
        <taxon>Nocardiaceae</taxon>
        <taxon>Rhodococcus</taxon>
    </lineage>
</organism>
<evidence type="ECO:0000259" key="3">
    <source>
        <dbReference type="PROSITE" id="PS51762"/>
    </source>
</evidence>
<dbReference type="EMBL" id="FOAW01000006">
    <property type="protein sequence ID" value="SEL11931.1"/>
    <property type="molecule type" value="Genomic_DNA"/>
</dbReference>
<dbReference type="PROSITE" id="PS51257">
    <property type="entry name" value="PROKAR_LIPOPROTEIN"/>
    <property type="match status" value="1"/>
</dbReference>
<feature type="chain" id="PRO_5039627443" evidence="2">
    <location>
        <begin position="30"/>
        <end position="318"/>
    </location>
</feature>
<evidence type="ECO:0000256" key="1">
    <source>
        <dbReference type="ARBA" id="ARBA00006865"/>
    </source>
</evidence>
<dbReference type="InterPro" id="IPR000757">
    <property type="entry name" value="Beta-glucanase-like"/>
</dbReference>
<dbReference type="InterPro" id="IPR050546">
    <property type="entry name" value="Glycosyl_Hydrlase_16"/>
</dbReference>
<proteinExistence type="inferred from homology"/>
<accession>A0A1H7MLD5</accession>
<dbReference type="CDD" id="cd08023">
    <property type="entry name" value="GH16_laminarinase_like"/>
    <property type="match status" value="1"/>
</dbReference>
<keyword evidence="2" id="KW-0732">Signal</keyword>
<dbReference type="Gene3D" id="2.60.120.200">
    <property type="match status" value="1"/>
</dbReference>
<feature type="domain" description="GH16" evidence="3">
    <location>
        <begin position="47"/>
        <end position="318"/>
    </location>
</feature>
<dbReference type="Proteomes" id="UP000198677">
    <property type="component" value="Unassembled WGS sequence"/>
</dbReference>
<feature type="signal peptide" evidence="2">
    <location>
        <begin position="1"/>
        <end position="29"/>
    </location>
</feature>
<dbReference type="PANTHER" id="PTHR10963:SF55">
    <property type="entry name" value="GLYCOSIDE HYDROLASE FAMILY 16 PROTEIN"/>
    <property type="match status" value="1"/>
</dbReference>
<dbReference type="PROSITE" id="PS51762">
    <property type="entry name" value="GH16_2"/>
    <property type="match status" value="1"/>
</dbReference>
<evidence type="ECO:0000256" key="2">
    <source>
        <dbReference type="SAM" id="SignalP"/>
    </source>
</evidence>
<dbReference type="GO" id="GO:0005975">
    <property type="term" value="P:carbohydrate metabolic process"/>
    <property type="evidence" value="ECO:0007669"/>
    <property type="project" value="InterPro"/>
</dbReference>